<dbReference type="Gene3D" id="3.40.50.150">
    <property type="entry name" value="Vaccinia Virus protein VP39"/>
    <property type="match status" value="1"/>
</dbReference>
<dbReference type="InterPro" id="IPR029063">
    <property type="entry name" value="SAM-dependent_MTases_sf"/>
</dbReference>
<reference evidence="6 7" key="2">
    <citation type="journal article" date="2005" name="Nature">
        <title>The genome of the social amoeba Dictyostelium discoideum.</title>
        <authorList>
            <consortium name="The Dictyostelium discoideum Sequencing Consortium"/>
            <person name="Eichinger L."/>
            <person name="Pachebat J.A."/>
            <person name="Glockner G."/>
            <person name="Rajandream M.A."/>
            <person name="Sucgang R."/>
            <person name="Berriman M."/>
            <person name="Song J."/>
            <person name="Olsen R."/>
            <person name="Szafranski K."/>
            <person name="Xu Q."/>
            <person name="Tunggal B."/>
            <person name="Kummerfeld S."/>
            <person name="Madera M."/>
            <person name="Konfortov B.A."/>
            <person name="Rivero F."/>
            <person name="Bankier A.T."/>
            <person name="Lehmann R."/>
            <person name="Hamlin N."/>
            <person name="Davies R."/>
            <person name="Gaudet P."/>
            <person name="Fey P."/>
            <person name="Pilcher K."/>
            <person name="Chen G."/>
            <person name="Saunders D."/>
            <person name="Sodergren E."/>
            <person name="Davis P."/>
            <person name="Kerhornou A."/>
            <person name="Nie X."/>
            <person name="Hall N."/>
            <person name="Anjard C."/>
            <person name="Hemphill L."/>
            <person name="Bason N."/>
            <person name="Farbrother P."/>
            <person name="Desany B."/>
            <person name="Just E."/>
            <person name="Morio T."/>
            <person name="Rost R."/>
            <person name="Churcher C."/>
            <person name="Cooper J."/>
            <person name="Haydock S."/>
            <person name="van Driessche N."/>
            <person name="Cronin A."/>
            <person name="Goodhead I."/>
            <person name="Muzny D."/>
            <person name="Mourier T."/>
            <person name="Pain A."/>
            <person name="Lu M."/>
            <person name="Harper D."/>
            <person name="Lindsay R."/>
            <person name="Hauser H."/>
            <person name="James K."/>
            <person name="Quiles M."/>
            <person name="Madan Babu M."/>
            <person name="Saito T."/>
            <person name="Buchrieser C."/>
            <person name="Wardroper A."/>
            <person name="Felder M."/>
            <person name="Thangavelu M."/>
            <person name="Johnson D."/>
            <person name="Knights A."/>
            <person name="Loulseged H."/>
            <person name="Mungall K."/>
            <person name="Oliver K."/>
            <person name="Price C."/>
            <person name="Quail M.A."/>
            <person name="Urushihara H."/>
            <person name="Hernandez J."/>
            <person name="Rabbinowitsch E."/>
            <person name="Steffen D."/>
            <person name="Sanders M."/>
            <person name="Ma J."/>
            <person name="Kohara Y."/>
            <person name="Sharp S."/>
            <person name="Simmonds M."/>
            <person name="Spiegler S."/>
            <person name="Tivey A."/>
            <person name="Sugano S."/>
            <person name="White B."/>
            <person name="Walker D."/>
            <person name="Woodward J."/>
            <person name="Winckler T."/>
            <person name="Tanaka Y."/>
            <person name="Shaulsky G."/>
            <person name="Schleicher M."/>
            <person name="Weinstock G."/>
            <person name="Rosenthal A."/>
            <person name="Cox E.C."/>
            <person name="Chisholm R.L."/>
            <person name="Gibbs R."/>
            <person name="Loomis W.F."/>
            <person name="Platzer M."/>
            <person name="Kay R.R."/>
            <person name="Williams J."/>
            <person name="Dear P.H."/>
            <person name="Noegel A.A."/>
            <person name="Barrell B."/>
            <person name="Kuspa A."/>
        </authorList>
    </citation>
    <scope>NUCLEOTIDE SEQUENCE [LARGE SCALE GENOMIC DNA]</scope>
    <source>
        <strain evidence="6 7">AX4</strain>
    </source>
</reference>
<dbReference type="PaxDb" id="44689-DDB0305309"/>
<feature type="domain" description="S-adenosylmethionine-dependent methyltransferase" evidence="4">
    <location>
        <begin position="186"/>
        <end position="355"/>
    </location>
</feature>
<dbReference type="GeneID" id="8618960"/>
<organism evidence="6 7">
    <name type="scientific">Dictyostelium discoideum</name>
    <name type="common">Social amoeba</name>
    <dbReference type="NCBI Taxonomy" id="44689"/>
    <lineage>
        <taxon>Eukaryota</taxon>
        <taxon>Amoebozoa</taxon>
        <taxon>Evosea</taxon>
        <taxon>Eumycetozoa</taxon>
        <taxon>Dictyostelia</taxon>
        <taxon>Dictyosteliales</taxon>
        <taxon>Dictyosteliaceae</taxon>
        <taxon>Dictyostelium</taxon>
    </lineage>
</organism>
<dbReference type="GeneID" id="8619017"/>
<dbReference type="Proteomes" id="UP000002195">
    <property type="component" value="Unassembled WGS sequence"/>
</dbReference>
<comment type="caution">
    <text evidence="6">The sequence shown here is derived from an EMBL/GenBank/DDBJ whole genome shotgun (WGS) entry which is preliminary data.</text>
</comment>
<dbReference type="dictyBase" id="DDB_G0273547"/>
<dbReference type="PANTHER" id="PTHR42873">
    <property type="entry name" value="RIBOSOMAL RNA LARGE SUBUNIT METHYLTRANSFERASE"/>
    <property type="match status" value="1"/>
</dbReference>
<gene>
    <name evidence="5" type="ORF">DDB_G0273417</name>
    <name evidence="6" type="ORF">DDB_G0273547</name>
</gene>
<dbReference type="GO" id="GO:0070475">
    <property type="term" value="P:rRNA base methylation"/>
    <property type="evidence" value="ECO:0000318"/>
    <property type="project" value="GO_Central"/>
</dbReference>
<dbReference type="KEGG" id="ddi:DDB_G0273547"/>
<evidence type="ECO:0000313" key="7">
    <source>
        <dbReference type="Proteomes" id="UP000002195"/>
    </source>
</evidence>
<keyword evidence="2" id="KW-0808">Transferase</keyword>
<evidence type="ECO:0000313" key="5">
    <source>
        <dbReference type="EMBL" id="EAL70663.1"/>
    </source>
</evidence>
<proteinExistence type="predicted"/>
<evidence type="ECO:0000259" key="4">
    <source>
        <dbReference type="Pfam" id="PF10672"/>
    </source>
</evidence>
<dbReference type="HOGENOM" id="CLU_584520_0_0_1"/>
<reference evidence="6" key="3">
    <citation type="submission" date="2009-08" db="EMBL/GenBank/DDBJ databases">
        <authorList>
            <consortium name="The Dictyostelium discoideum Sequencing Consortium"/>
            <person name="Eichinger L."/>
            <person name="Pachebat J.A."/>
            <person name="Gloeckner G."/>
            <person name="Rajandream M.-A."/>
            <person name="Sucgang R."/>
            <person name="Song J."/>
            <person name="Cox E.C."/>
            <person name="Tunggal B."/>
            <person name="Szafranski K."/>
            <person name="Konfortov B.A."/>
            <person name="Farbrother P."/>
            <person name="Bankier A.T."/>
            <person name="Lehmann R."/>
            <person name="Hamlin N."/>
            <person name="Xu Q."/>
            <person name="Davies R."/>
            <person name="Gaudet P."/>
            <person name="Fey P."/>
            <person name="Pilcher K."/>
            <person name="Chen G."/>
            <person name="Saunders D."/>
            <person name="Sodergren E."/>
            <person name="Davis P."/>
            <person name="Nie X."/>
            <person name="Kerhornou A."/>
            <person name="Hemphill L."/>
            <person name="Bason N."/>
            <person name="Berriman M."/>
            <person name="Desany B."/>
            <person name="Churcher C."/>
            <person name="Cooper J."/>
            <person name="van Driessche N."/>
            <person name="Cronin A."/>
            <person name="Goodhead I."/>
            <person name="Muzny D."/>
            <person name="Hall N."/>
            <person name="Harper D."/>
            <person name="Lindsay R."/>
            <person name="Hauser H."/>
            <person name="James K."/>
            <person name="Quiles M."/>
            <person name="Buchrieser C."/>
            <person name="Wardroper A."/>
            <person name="Thangavelu M."/>
            <person name="Johnson D."/>
            <person name="Knights A."/>
            <person name="Loulseged H."/>
            <person name="Mungall K."/>
            <person name="Price C."/>
            <person name="Ma J."/>
            <person name="Quail M."/>
            <person name="Hernandez J."/>
            <person name="Rabbinowitsch E."/>
            <person name="Steffen D."/>
            <person name="Sanders M."/>
            <person name="Weinstock G."/>
            <person name="Sharp S."/>
            <person name="Just E."/>
            <person name="Shaulsky G."/>
            <person name="Simmonds M."/>
            <person name="Tivey A."/>
            <person name="White B."/>
            <person name="Walker D."/>
            <person name="Woodward J."/>
            <person name="Winckler T."/>
            <person name="Schleicher M."/>
            <person name="Rosenthal A."/>
            <person name="Rivero F."/>
            <person name="Chisholm R.L."/>
            <person name="Gibbs R."/>
            <person name="Loomis W.F."/>
            <person name="Platzer M."/>
            <person name="Kay R.R."/>
            <person name="Williams J."/>
            <person name="Dear P.H."/>
            <person name="Noegel A.A."/>
            <person name="Barrell B."/>
            <person name="Kuspa A."/>
        </authorList>
    </citation>
    <scope>NUCLEOTIDE SEQUENCE</scope>
    <source>
        <strain evidence="6">AX4</strain>
    </source>
</reference>
<dbReference type="EMBL" id="AAFI02000010">
    <property type="protein sequence ID" value="EAL70728.1"/>
    <property type="molecule type" value="Genomic_DNA"/>
</dbReference>
<keyword evidence="1" id="KW-0489">Methyltransferase</keyword>
<dbReference type="VEuPathDB" id="AmoebaDB:DDB_G0273417"/>
<dbReference type="PANTHER" id="PTHR42873:SF1">
    <property type="entry name" value="S-ADENOSYLMETHIONINE-DEPENDENT METHYLTRANSFERASE DOMAIN-CONTAINING PROTEIN"/>
    <property type="match status" value="1"/>
</dbReference>
<dbReference type="EMBL" id="AAFI02000010">
    <property type="protein sequence ID" value="EAL70663.1"/>
    <property type="molecule type" value="Genomic_DNA"/>
</dbReference>
<accession>Q86KJ2</accession>
<evidence type="ECO:0000313" key="6">
    <source>
        <dbReference type="EMBL" id="EAL70728.1"/>
    </source>
</evidence>
<dbReference type="KEGG" id="ddi:DDB_G0273417"/>
<keyword evidence="3" id="KW-0949">S-adenosyl-L-methionine</keyword>
<dbReference type="RefSeq" id="XP_644596.1">
    <property type="nucleotide sequence ID" value="XM_639504.1"/>
</dbReference>
<name>Q557I0_DICDI</name>
<keyword evidence="7" id="KW-1185">Reference proteome</keyword>
<reference evidence="6 7" key="1">
    <citation type="journal article" date="2002" name="Nature">
        <title>Sequence and analysis of chromosome 2 of Dictyostelium discoideum.</title>
        <authorList>
            <consortium name="Dictyostelium Genome Sequencing Consortium"/>
            <person name="Glockner G."/>
            <person name="Eichinger L."/>
            <person name="Szafranski K."/>
            <person name="Pachebat J.A."/>
            <person name="Bankier A.T."/>
            <person name="Dear P.H."/>
            <person name="Lehmann R."/>
            <person name="Baumgart C."/>
            <person name="Parra G."/>
            <person name="Abril J.F."/>
            <person name="Guigo R."/>
            <person name="Kumpf K."/>
            <person name="Tunggal B."/>
            <person name="Cox E."/>
            <person name="Quail M.A."/>
            <person name="Platzer M."/>
            <person name="Rosenthal A."/>
            <person name="Noegel A.A."/>
        </authorList>
    </citation>
    <scope>NUCLEOTIDE SEQUENCE [LARGE SCALE GENOMIC DNA]</scope>
    <source>
        <strain evidence="6 7">AX4</strain>
    </source>
</reference>
<dbReference type="STRING" id="44689.Q557I0"/>
<dbReference type="OMA" id="SISESKW"/>
<dbReference type="dictyBase" id="DDB_G0273417"/>
<dbReference type="eggNOG" id="ENOG502RGKF">
    <property type="taxonomic scope" value="Eukaryota"/>
</dbReference>
<evidence type="ECO:0000256" key="1">
    <source>
        <dbReference type="ARBA" id="ARBA00022603"/>
    </source>
</evidence>
<dbReference type="AlphaFoldDB" id="Q557I0"/>
<sequence length="468" mass="53419">MAGSMKNLLGSLQTSLNSKPYSLGKSFIKVFRKSNGFCDFDFTLKDGSAKGIALIDTNFEPPIRIMNYCNEIFSRDYIKNSLKKAMELREKLSNDKIIDIGPKSAYRLVNDGSDGLSGLTVDVFADYLQITTLSDHWHPHVRYISEYLLNETGKKGIYWKISTKDQQMSKLYLGKGYELDEANQTTLIIEENGMKSYIDLLDLKSTGFYLEHRDNRQIISNLFKGRNGGSILNLFAHTCSFSIAPCVNGHKIQTYNIDESIKNFKFADRNFKLNGLDTNYHKFSQKDVFTQLDYLKSKSTRFDVIVLDPPPRTKGNGFGIFTSKDCYRDLLQLAIPLLNPGGFIASFVNTQSISESKWLRQIGVKNDLEINENHSKKQITIPTDDNNNNDDLNEISQLNIKEAQFSNFTKNVSPFIKLPKFKAVQYFDQSQDFNVRKGDENIAQQLKGVLLKNKVDYSKTKYYSSKQD</sequence>
<dbReference type="RefSeq" id="XP_644655.1">
    <property type="nucleotide sequence ID" value="XM_639563.1"/>
</dbReference>
<evidence type="ECO:0000256" key="3">
    <source>
        <dbReference type="ARBA" id="ARBA00022691"/>
    </source>
</evidence>
<dbReference type="Gene3D" id="3.30.750.80">
    <property type="entry name" value="RNA methyltransferase domain (HRMD) like"/>
    <property type="match status" value="1"/>
</dbReference>
<dbReference type="SMR" id="Q557I0"/>
<dbReference type="InterPro" id="IPR019614">
    <property type="entry name" value="SAM-dep_methyl-trfase"/>
</dbReference>
<dbReference type="FunCoup" id="Q557I0">
    <property type="interactions" value="1"/>
</dbReference>
<accession>Q557I0</accession>
<protein>
    <recommendedName>
        <fullName evidence="4">S-adenosylmethionine-dependent methyltransferase domain-containing protein</fullName>
    </recommendedName>
</protein>
<dbReference type="Pfam" id="PF10672">
    <property type="entry name" value="Methyltrans_SAM"/>
    <property type="match status" value="1"/>
</dbReference>
<dbReference type="SUPFAM" id="SSF53335">
    <property type="entry name" value="S-adenosyl-L-methionine-dependent methyltransferases"/>
    <property type="match status" value="1"/>
</dbReference>
<evidence type="ECO:0000256" key="2">
    <source>
        <dbReference type="ARBA" id="ARBA00022679"/>
    </source>
</evidence>
<dbReference type="CDD" id="cd11572">
    <property type="entry name" value="RlmI_M_like"/>
    <property type="match status" value="1"/>
</dbReference>
<dbReference type="GO" id="GO:0009383">
    <property type="term" value="F:rRNA (cytosine-C5-)-methyltransferase activity"/>
    <property type="evidence" value="ECO:0000318"/>
    <property type="project" value="GO_Central"/>
</dbReference>